<dbReference type="Gene3D" id="6.10.340.10">
    <property type="match status" value="1"/>
</dbReference>
<comment type="subcellular location">
    <subcellularLocation>
        <location evidence="2">Membrane</location>
    </subcellularLocation>
</comment>
<keyword evidence="4" id="KW-0597">Phosphoprotein</keyword>
<dbReference type="SUPFAM" id="SSF55874">
    <property type="entry name" value="ATPase domain of HSP90 chaperone/DNA topoisomerase II/histidine kinase"/>
    <property type="match status" value="1"/>
</dbReference>
<dbReference type="PANTHER" id="PTHR34220:SF7">
    <property type="entry name" value="SENSOR HISTIDINE KINASE YPDA"/>
    <property type="match status" value="1"/>
</dbReference>
<comment type="catalytic activity">
    <reaction evidence="1">
        <text>ATP + protein L-histidine = ADP + protein N-phospho-L-histidine.</text>
        <dbReference type="EC" id="2.7.13.3"/>
    </reaction>
</comment>
<sequence length="584" mass="68223">MFIKFSNIKMYKKLIISFIAISIIPILILGTVTVVHFRDFALESSSKEVYNNLNSAKFQIMKITEEVVKIADKLMIDQRLKELLLYKYKSPMETFIKYSQYREIENYKTLFANAIAYIRIYSENPTILENGIFYKVKDYIRKENWYRTAINLNGFIRWELIYQKEDIYPEKYFSLVRLLRDPYNESFGVLVINLNKLEIKKILNHQIFDTFLINNDGYIVASNNENLIGTIFPIDKSKIIQPEGYSLKYNNKDYRIFGIYLPLAGYNKDFYLVSMVPLDYIMREPYGMFRFAIAMIVISVGLSLLFALILSKNMSKRIAVLNNVVNEISHGNWDMEFSISGKDEIGELAENVKNMARNIKMLNELKIKQKEMKLKILTNNLNPHFLFNTLETIHMMAICKEQWDIADITLKLGNLLRRIIEFEGKPIKLRTELELVEDYLKIQKYRFGKIDYKINVYEDIEDLYILPFLIQPIVENSIIHGLEEKEEKGIININVVKKEDKLIISIEDNGVGMSQDEIEAIFNNEDLGGKRIGVKNTMERIKLFYGEDFGLRIQSEVGKGTKVDIVLPYHVLKGSDKYVQGINS</sequence>
<dbReference type="InterPro" id="IPR010559">
    <property type="entry name" value="Sig_transdc_His_kin_internal"/>
</dbReference>
<feature type="transmembrane region" description="Helical" evidence="7">
    <location>
        <begin position="14"/>
        <end position="37"/>
    </location>
</feature>
<feature type="domain" description="HAMP" evidence="9">
    <location>
        <begin position="312"/>
        <end position="364"/>
    </location>
</feature>
<evidence type="ECO:0000313" key="10">
    <source>
        <dbReference type="EMBL" id="HFX13257.1"/>
    </source>
</evidence>
<dbReference type="InterPro" id="IPR005467">
    <property type="entry name" value="His_kinase_dom"/>
</dbReference>
<dbReference type="Pfam" id="PF00672">
    <property type="entry name" value="HAMP"/>
    <property type="match status" value="1"/>
</dbReference>
<name>A0A7C3RM13_DICTH</name>
<dbReference type="SMART" id="SM00387">
    <property type="entry name" value="HATPase_c"/>
    <property type="match status" value="1"/>
</dbReference>
<dbReference type="EC" id="2.7.13.3" evidence="3"/>
<dbReference type="SUPFAM" id="SSF158472">
    <property type="entry name" value="HAMP domain-like"/>
    <property type="match status" value="1"/>
</dbReference>
<dbReference type="InterPro" id="IPR050640">
    <property type="entry name" value="Bact_2-comp_sensor_kinase"/>
</dbReference>
<evidence type="ECO:0000256" key="6">
    <source>
        <dbReference type="ARBA" id="ARBA00022777"/>
    </source>
</evidence>
<keyword evidence="7" id="KW-0812">Transmembrane</keyword>
<organism evidence="10">
    <name type="scientific">Dictyoglomus thermophilum</name>
    <dbReference type="NCBI Taxonomy" id="14"/>
    <lineage>
        <taxon>Bacteria</taxon>
        <taxon>Pseudomonadati</taxon>
        <taxon>Dictyoglomota</taxon>
        <taxon>Dictyoglomia</taxon>
        <taxon>Dictyoglomales</taxon>
        <taxon>Dictyoglomaceae</taxon>
        <taxon>Dictyoglomus</taxon>
    </lineage>
</organism>
<accession>A0A7C3RM13</accession>
<dbReference type="PROSITE" id="PS50109">
    <property type="entry name" value="HIS_KIN"/>
    <property type="match status" value="1"/>
</dbReference>
<keyword evidence="7" id="KW-1133">Transmembrane helix</keyword>
<dbReference type="InterPro" id="IPR004358">
    <property type="entry name" value="Sig_transdc_His_kin-like_C"/>
</dbReference>
<dbReference type="InterPro" id="IPR036890">
    <property type="entry name" value="HATPase_C_sf"/>
</dbReference>
<evidence type="ECO:0000256" key="7">
    <source>
        <dbReference type="SAM" id="Phobius"/>
    </source>
</evidence>
<proteinExistence type="predicted"/>
<dbReference type="Pfam" id="PF06580">
    <property type="entry name" value="His_kinase"/>
    <property type="match status" value="1"/>
</dbReference>
<evidence type="ECO:0000259" key="8">
    <source>
        <dbReference type="PROSITE" id="PS50109"/>
    </source>
</evidence>
<dbReference type="Gene3D" id="3.30.565.10">
    <property type="entry name" value="Histidine kinase-like ATPase, C-terminal domain"/>
    <property type="match status" value="1"/>
</dbReference>
<keyword evidence="6" id="KW-0418">Kinase</keyword>
<keyword evidence="5" id="KW-0808">Transferase</keyword>
<dbReference type="PANTHER" id="PTHR34220">
    <property type="entry name" value="SENSOR HISTIDINE KINASE YPDA"/>
    <property type="match status" value="1"/>
</dbReference>
<evidence type="ECO:0000256" key="3">
    <source>
        <dbReference type="ARBA" id="ARBA00012438"/>
    </source>
</evidence>
<dbReference type="EMBL" id="DTIN01000013">
    <property type="protein sequence ID" value="HFX13257.1"/>
    <property type="molecule type" value="Genomic_DNA"/>
</dbReference>
<dbReference type="SMART" id="SM00304">
    <property type="entry name" value="HAMP"/>
    <property type="match status" value="1"/>
</dbReference>
<feature type="domain" description="Histidine kinase" evidence="8">
    <location>
        <begin position="411"/>
        <end position="571"/>
    </location>
</feature>
<dbReference type="PRINTS" id="PR00344">
    <property type="entry name" value="BCTRLSENSOR"/>
</dbReference>
<evidence type="ECO:0000259" key="9">
    <source>
        <dbReference type="PROSITE" id="PS50885"/>
    </source>
</evidence>
<dbReference type="InterPro" id="IPR003594">
    <property type="entry name" value="HATPase_dom"/>
</dbReference>
<dbReference type="Pfam" id="PF02518">
    <property type="entry name" value="HATPase_c"/>
    <property type="match status" value="1"/>
</dbReference>
<dbReference type="PROSITE" id="PS50885">
    <property type="entry name" value="HAMP"/>
    <property type="match status" value="1"/>
</dbReference>
<evidence type="ECO:0000256" key="1">
    <source>
        <dbReference type="ARBA" id="ARBA00000085"/>
    </source>
</evidence>
<dbReference type="InterPro" id="IPR003660">
    <property type="entry name" value="HAMP_dom"/>
</dbReference>
<dbReference type="CDD" id="cd06225">
    <property type="entry name" value="HAMP"/>
    <property type="match status" value="1"/>
</dbReference>
<keyword evidence="7" id="KW-0472">Membrane</keyword>
<feature type="transmembrane region" description="Helical" evidence="7">
    <location>
        <begin position="288"/>
        <end position="310"/>
    </location>
</feature>
<dbReference type="GO" id="GO:0016020">
    <property type="term" value="C:membrane"/>
    <property type="evidence" value="ECO:0007669"/>
    <property type="project" value="UniProtKB-SubCell"/>
</dbReference>
<comment type="caution">
    <text evidence="10">The sequence shown here is derived from an EMBL/GenBank/DDBJ whole genome shotgun (WGS) entry which is preliminary data.</text>
</comment>
<evidence type="ECO:0000256" key="5">
    <source>
        <dbReference type="ARBA" id="ARBA00022679"/>
    </source>
</evidence>
<dbReference type="AlphaFoldDB" id="A0A7C3RM13"/>
<protein>
    <recommendedName>
        <fullName evidence="3">histidine kinase</fullName>
        <ecNumber evidence="3">2.7.13.3</ecNumber>
    </recommendedName>
</protein>
<evidence type="ECO:0000256" key="4">
    <source>
        <dbReference type="ARBA" id="ARBA00022553"/>
    </source>
</evidence>
<evidence type="ECO:0000256" key="2">
    <source>
        <dbReference type="ARBA" id="ARBA00004370"/>
    </source>
</evidence>
<dbReference type="GO" id="GO:0000155">
    <property type="term" value="F:phosphorelay sensor kinase activity"/>
    <property type="evidence" value="ECO:0007669"/>
    <property type="project" value="InterPro"/>
</dbReference>
<gene>
    <name evidence="10" type="ORF">ENW00_03735</name>
</gene>
<reference evidence="10" key="1">
    <citation type="journal article" date="2020" name="mSystems">
        <title>Genome- and Community-Level Interaction Insights into Carbon Utilization and Element Cycling Functions of Hydrothermarchaeota in Hydrothermal Sediment.</title>
        <authorList>
            <person name="Zhou Z."/>
            <person name="Liu Y."/>
            <person name="Xu W."/>
            <person name="Pan J."/>
            <person name="Luo Z.H."/>
            <person name="Li M."/>
        </authorList>
    </citation>
    <scope>NUCLEOTIDE SEQUENCE [LARGE SCALE GENOMIC DNA]</scope>
    <source>
        <strain evidence="10">SpSt-81</strain>
    </source>
</reference>